<evidence type="ECO:0000313" key="10">
    <source>
        <dbReference type="Proteomes" id="UP000518266"/>
    </source>
</evidence>
<keyword evidence="10" id="KW-1185">Reference proteome</keyword>
<evidence type="ECO:0000256" key="5">
    <source>
        <dbReference type="ARBA" id="ARBA00023139"/>
    </source>
</evidence>
<evidence type="ECO:0000256" key="4">
    <source>
        <dbReference type="ARBA" id="ARBA00023034"/>
    </source>
</evidence>
<sequence length="558" mass="61470">MLPWKELNCTPNVLYVGIQNTTTTRRLLKTGGDVHRGLFFIPVLGLTGFHMVLVARGRTTNEQVTGKFRGGVNPFTRGCCGNVDYVLCSPLAPRYMLDPKKKPHVKIQPPFIRPDFSERQITIKISDNGIHSTIISSKSKTSLDGLDEKEMQPPLPPKAERYNQLKGQLTSSEDSSLSGKTHPFDSSHVQVQTVLGTMPKVHYHPAGERLSCQMRKTSAILEEGVRGHDYRSEPNLDLPDPPPPAGLRPPDLRSLSLNQGQRRLETGQPQTLTSTPYKSVFSPNTLSNRNGSLSYDSLLNPSISPAAPPSECVSHRGIPSSGFHSPYLPTKMCHIRETDMQRHQVSSAYSPVMHQRAVGRQPSPHLRDRDPSPVRYDNLSQTIMASIQERKDMEEGETADYSRALSDPHLRPGLWRPTPPAYGGSRDNLMGVGLVSYGQRAPALRSTLGRTPRTSSTSLHTDHSSSNSSQSRAVPPEGLYRSPAHQPHSPAMPRSPSYSHQKLSYISALERTDSPRLGGPREAMKVNGQMDCPTLSPSRHSNVKKVTGVGGTTYEISV</sequence>
<dbReference type="OrthoDB" id="4096362at2759"/>
<protein>
    <recommendedName>
        <fullName evidence="2">protein S-acyltransferase</fullName>
        <ecNumber evidence="2">2.3.1.225</ecNumber>
    </recommendedName>
</protein>
<keyword evidence="7" id="KW-0012">Acyltransferase</keyword>
<keyword evidence="3" id="KW-0808">Transferase</keyword>
<keyword evidence="4" id="KW-0333">Golgi apparatus</keyword>
<dbReference type="PANTHER" id="PTHR12349">
    <property type="entry name" value="ANKYRIN REPEAT AND LEM DOMAIN-CONTAINING PROTEIN 2"/>
    <property type="match status" value="1"/>
</dbReference>
<comment type="caution">
    <text evidence="9">The sequence shown here is derived from an EMBL/GenBank/DDBJ whole genome shotgun (WGS) entry which is preliminary data.</text>
</comment>
<proteinExistence type="predicted"/>
<keyword evidence="5" id="KW-0564">Palmitate</keyword>
<dbReference type="EC" id="2.3.1.225" evidence="2"/>
<accession>A0A7J5YM39</accession>
<evidence type="ECO:0000256" key="7">
    <source>
        <dbReference type="ARBA" id="ARBA00023315"/>
    </source>
</evidence>
<feature type="region of interest" description="Disordered" evidence="8">
    <location>
        <begin position="446"/>
        <end position="541"/>
    </location>
</feature>
<evidence type="ECO:0000256" key="3">
    <source>
        <dbReference type="ARBA" id="ARBA00022679"/>
    </source>
</evidence>
<feature type="compositionally biased region" description="Low complexity" evidence="8">
    <location>
        <begin position="454"/>
        <end position="471"/>
    </location>
</feature>
<organism evidence="9 10">
    <name type="scientific">Dissostichus mawsoni</name>
    <name type="common">Antarctic cod</name>
    <dbReference type="NCBI Taxonomy" id="36200"/>
    <lineage>
        <taxon>Eukaryota</taxon>
        <taxon>Metazoa</taxon>
        <taxon>Chordata</taxon>
        <taxon>Craniata</taxon>
        <taxon>Vertebrata</taxon>
        <taxon>Euteleostomi</taxon>
        <taxon>Actinopterygii</taxon>
        <taxon>Neopterygii</taxon>
        <taxon>Teleostei</taxon>
        <taxon>Neoteleostei</taxon>
        <taxon>Acanthomorphata</taxon>
        <taxon>Eupercaria</taxon>
        <taxon>Perciformes</taxon>
        <taxon>Notothenioidei</taxon>
        <taxon>Nototheniidae</taxon>
        <taxon>Dissostichus</taxon>
    </lineage>
</organism>
<evidence type="ECO:0000256" key="6">
    <source>
        <dbReference type="ARBA" id="ARBA00023288"/>
    </source>
</evidence>
<dbReference type="Proteomes" id="UP000518266">
    <property type="component" value="Unassembled WGS sequence"/>
</dbReference>
<reference evidence="9 10" key="1">
    <citation type="submission" date="2020-03" db="EMBL/GenBank/DDBJ databases">
        <title>Dissostichus mawsoni Genome sequencing and assembly.</title>
        <authorList>
            <person name="Park H."/>
        </authorList>
    </citation>
    <scope>NUCLEOTIDE SEQUENCE [LARGE SCALE GENOMIC DNA]</scope>
    <source>
        <strain evidence="9">DM0001</strain>
        <tissue evidence="9">Muscle</tissue>
    </source>
</reference>
<dbReference type="AlphaFoldDB" id="A0A7J5YM39"/>
<feature type="compositionally biased region" description="Polar residues" evidence="8">
    <location>
        <begin position="165"/>
        <end position="179"/>
    </location>
</feature>
<evidence type="ECO:0000256" key="8">
    <source>
        <dbReference type="SAM" id="MobiDB-lite"/>
    </source>
</evidence>
<dbReference type="GO" id="GO:0019706">
    <property type="term" value="F:protein-cysteine S-palmitoyltransferase activity"/>
    <property type="evidence" value="ECO:0007669"/>
    <property type="project" value="UniProtKB-EC"/>
</dbReference>
<dbReference type="EMBL" id="JAAKFY010000010">
    <property type="protein sequence ID" value="KAF3850584.1"/>
    <property type="molecule type" value="Genomic_DNA"/>
</dbReference>
<dbReference type="GO" id="GO:0000139">
    <property type="term" value="C:Golgi membrane"/>
    <property type="evidence" value="ECO:0007669"/>
    <property type="project" value="UniProtKB-SubCell"/>
</dbReference>
<evidence type="ECO:0000313" key="9">
    <source>
        <dbReference type="EMBL" id="KAF3850584.1"/>
    </source>
</evidence>
<name>A0A7J5YM39_DISMA</name>
<feature type="region of interest" description="Disordered" evidence="8">
    <location>
        <begin position="229"/>
        <end position="285"/>
    </location>
</feature>
<feature type="region of interest" description="Disordered" evidence="8">
    <location>
        <begin position="140"/>
        <end position="185"/>
    </location>
</feature>
<keyword evidence="6" id="KW-0449">Lipoprotein</keyword>
<feature type="region of interest" description="Disordered" evidence="8">
    <location>
        <begin position="356"/>
        <end position="424"/>
    </location>
</feature>
<evidence type="ECO:0000256" key="2">
    <source>
        <dbReference type="ARBA" id="ARBA00012210"/>
    </source>
</evidence>
<gene>
    <name evidence="9" type="ORF">F7725_012356</name>
</gene>
<dbReference type="PANTHER" id="PTHR12349:SF1">
    <property type="entry name" value="PALMITOYLTRANSFERASE ZDHHC8"/>
    <property type="match status" value="1"/>
</dbReference>
<comment type="subcellular location">
    <subcellularLocation>
        <location evidence="1">Golgi apparatus membrane</location>
        <topology evidence="1">Multi-pass membrane protein</topology>
    </subcellularLocation>
</comment>
<evidence type="ECO:0000256" key="1">
    <source>
        <dbReference type="ARBA" id="ARBA00004653"/>
    </source>
</evidence>
<feature type="compositionally biased region" description="Polar residues" evidence="8">
    <location>
        <begin position="255"/>
        <end position="285"/>
    </location>
</feature>